<gene>
    <name evidence="1" type="ORF">PL8927_310001</name>
</gene>
<name>A0A7Z9BN26_9CYAN</name>
<protein>
    <submittedName>
        <fullName evidence="1">Uncharacterized protein</fullName>
    </submittedName>
</protein>
<evidence type="ECO:0000313" key="1">
    <source>
        <dbReference type="EMBL" id="VXD14809.1"/>
    </source>
</evidence>
<dbReference type="OrthoDB" id="518132at2"/>
<sequence length="88" mass="10114">MGSNQPIALEQKKNGSYWVVQSGGVYYLIPKYKLKINQYNFETIQYIFECEGYSSNCQGFKLLKPAQVYSSDGGEKWQVSQLGILRFN</sequence>
<evidence type="ECO:0000313" key="2">
    <source>
        <dbReference type="Proteomes" id="UP000184550"/>
    </source>
</evidence>
<dbReference type="AlphaFoldDB" id="A0A7Z9BN26"/>
<comment type="caution">
    <text evidence="1">The sequence shown here is derived from an EMBL/GenBank/DDBJ whole genome shotgun (WGS) entry which is preliminary data.</text>
</comment>
<reference evidence="1" key="1">
    <citation type="submission" date="2019-10" db="EMBL/GenBank/DDBJ databases">
        <authorList>
            <consortium name="Genoscope - CEA"/>
            <person name="William W."/>
        </authorList>
    </citation>
    <scope>NUCLEOTIDE SEQUENCE [LARGE SCALE GENOMIC DNA]</scope>
    <source>
        <strain evidence="1">BBR_PRJEB10992</strain>
    </source>
</reference>
<accession>A0A7Z9BN26</accession>
<dbReference type="Proteomes" id="UP000184550">
    <property type="component" value="Unassembled WGS sequence"/>
</dbReference>
<keyword evidence="2" id="KW-1185">Reference proteome</keyword>
<organism evidence="1 2">
    <name type="scientific">Planktothrix serta PCC 8927</name>
    <dbReference type="NCBI Taxonomy" id="671068"/>
    <lineage>
        <taxon>Bacteria</taxon>
        <taxon>Bacillati</taxon>
        <taxon>Cyanobacteriota</taxon>
        <taxon>Cyanophyceae</taxon>
        <taxon>Oscillatoriophycideae</taxon>
        <taxon>Oscillatoriales</taxon>
        <taxon>Microcoleaceae</taxon>
        <taxon>Planktothrix</taxon>
    </lineage>
</organism>
<proteinExistence type="predicted"/>
<dbReference type="EMBL" id="CZCU02000104">
    <property type="protein sequence ID" value="VXD14809.1"/>
    <property type="molecule type" value="Genomic_DNA"/>
</dbReference>